<protein>
    <submittedName>
        <fullName evidence="1">Uncharacterized protein</fullName>
    </submittedName>
</protein>
<dbReference type="Proteomes" id="UP000314294">
    <property type="component" value="Unassembled WGS sequence"/>
</dbReference>
<gene>
    <name evidence="1" type="ORF">EYF80_004574</name>
</gene>
<sequence length="93" mass="9985">MHGDIWMAAWRIQTDPQKEASLATTVSKLQRMNGTDRPSSCARVLLVCTNLASRLNIPGLTGVPETESISSSSRSSSPMLRITLNGLSLGLNS</sequence>
<proteinExistence type="predicted"/>
<keyword evidence="2" id="KW-1185">Reference proteome</keyword>
<dbReference type="EMBL" id="SRLO01000022">
    <property type="protein sequence ID" value="TNN85224.1"/>
    <property type="molecule type" value="Genomic_DNA"/>
</dbReference>
<dbReference type="AlphaFoldDB" id="A0A4Z2J5S9"/>
<comment type="caution">
    <text evidence="1">The sequence shown here is derived from an EMBL/GenBank/DDBJ whole genome shotgun (WGS) entry which is preliminary data.</text>
</comment>
<reference evidence="1 2" key="1">
    <citation type="submission" date="2019-03" db="EMBL/GenBank/DDBJ databases">
        <title>First draft genome of Liparis tanakae, snailfish: a comprehensive survey of snailfish specific genes.</title>
        <authorList>
            <person name="Kim W."/>
            <person name="Song I."/>
            <person name="Jeong J.-H."/>
            <person name="Kim D."/>
            <person name="Kim S."/>
            <person name="Ryu S."/>
            <person name="Song J.Y."/>
            <person name="Lee S.K."/>
        </authorList>
    </citation>
    <scope>NUCLEOTIDE SEQUENCE [LARGE SCALE GENOMIC DNA]</scope>
    <source>
        <tissue evidence="1">Muscle</tissue>
    </source>
</reference>
<evidence type="ECO:0000313" key="1">
    <source>
        <dbReference type="EMBL" id="TNN85224.1"/>
    </source>
</evidence>
<evidence type="ECO:0000313" key="2">
    <source>
        <dbReference type="Proteomes" id="UP000314294"/>
    </source>
</evidence>
<accession>A0A4Z2J5S9</accession>
<name>A0A4Z2J5S9_9TELE</name>
<organism evidence="1 2">
    <name type="scientific">Liparis tanakae</name>
    <name type="common">Tanaka's snailfish</name>
    <dbReference type="NCBI Taxonomy" id="230148"/>
    <lineage>
        <taxon>Eukaryota</taxon>
        <taxon>Metazoa</taxon>
        <taxon>Chordata</taxon>
        <taxon>Craniata</taxon>
        <taxon>Vertebrata</taxon>
        <taxon>Euteleostomi</taxon>
        <taxon>Actinopterygii</taxon>
        <taxon>Neopterygii</taxon>
        <taxon>Teleostei</taxon>
        <taxon>Neoteleostei</taxon>
        <taxon>Acanthomorphata</taxon>
        <taxon>Eupercaria</taxon>
        <taxon>Perciformes</taxon>
        <taxon>Cottioidei</taxon>
        <taxon>Cottales</taxon>
        <taxon>Liparidae</taxon>
        <taxon>Liparis</taxon>
    </lineage>
</organism>